<evidence type="ECO:0000313" key="2">
    <source>
        <dbReference type="Proteomes" id="UP000184364"/>
    </source>
</evidence>
<sequence length="278" mass="31775">MKRTILAFIILLSNQLFSQKIPFQLLPSGHIVVKANIEGKEGNFIFDTGGGINLFFTDFAKDLKQKTSYNFFTAFRATGERIDVPLFKSDEITFAGTQFKNMPYSTFDMKLDGLNGLISLPMLKDKDFIIDFNKKEIELVPIDPLKNKKSFDIQLSTHADHSIDIFTYIQLNDQYKIQVMLDSGAGNNSFWLSDKLIPLLKIDKDKLKLTERKSEFNENVMTKYYSGTINSISNEYAHLKDPNVVFVDGLIYEGKTSINWLGNKLGFSLKNKKIYVLD</sequence>
<dbReference type="Gene3D" id="2.40.70.10">
    <property type="entry name" value="Acid Proteases"/>
    <property type="match status" value="1"/>
</dbReference>
<keyword evidence="2" id="KW-1185">Reference proteome</keyword>
<evidence type="ECO:0000313" key="1">
    <source>
        <dbReference type="EMBL" id="SHL12827.1"/>
    </source>
</evidence>
<dbReference type="InterPro" id="IPR034122">
    <property type="entry name" value="Retropepsin-like_bacterial"/>
</dbReference>
<dbReference type="RefSeq" id="WP_175549590.1">
    <property type="nucleotide sequence ID" value="NZ_FRAV01000012.1"/>
</dbReference>
<keyword evidence="1" id="KW-0645">Protease</keyword>
<dbReference type="CDD" id="cd05483">
    <property type="entry name" value="retropepsin_like_bacteria"/>
    <property type="match status" value="1"/>
</dbReference>
<dbReference type="STRING" id="1302687.SAMN05444267_101275"/>
<dbReference type="GO" id="GO:0008233">
    <property type="term" value="F:peptidase activity"/>
    <property type="evidence" value="ECO:0007669"/>
    <property type="project" value="UniProtKB-KW"/>
</dbReference>
<protein>
    <submittedName>
        <fullName evidence="1">Aspartyl protease</fullName>
    </submittedName>
</protein>
<organism evidence="1 2">
    <name type="scientific">Chryseobacterium polytrichastri</name>
    <dbReference type="NCBI Taxonomy" id="1302687"/>
    <lineage>
        <taxon>Bacteria</taxon>
        <taxon>Pseudomonadati</taxon>
        <taxon>Bacteroidota</taxon>
        <taxon>Flavobacteriia</taxon>
        <taxon>Flavobacteriales</taxon>
        <taxon>Weeksellaceae</taxon>
        <taxon>Chryseobacterium group</taxon>
        <taxon>Chryseobacterium</taxon>
    </lineage>
</organism>
<dbReference type="AlphaFoldDB" id="A0A1M6Y3L2"/>
<dbReference type="EMBL" id="FRAV01000012">
    <property type="protein sequence ID" value="SHL12827.1"/>
    <property type="molecule type" value="Genomic_DNA"/>
</dbReference>
<dbReference type="Proteomes" id="UP000184364">
    <property type="component" value="Unassembled WGS sequence"/>
</dbReference>
<dbReference type="GO" id="GO:0006508">
    <property type="term" value="P:proteolysis"/>
    <property type="evidence" value="ECO:0007669"/>
    <property type="project" value="UniProtKB-KW"/>
</dbReference>
<proteinExistence type="predicted"/>
<gene>
    <name evidence="1" type="ORF">SAMN05444267_101275</name>
</gene>
<dbReference type="Pfam" id="PF13650">
    <property type="entry name" value="Asp_protease_2"/>
    <property type="match status" value="1"/>
</dbReference>
<accession>A0A1M6Y3L2</accession>
<reference evidence="2" key="1">
    <citation type="submission" date="2016-11" db="EMBL/GenBank/DDBJ databases">
        <authorList>
            <person name="Varghese N."/>
            <person name="Submissions S."/>
        </authorList>
    </citation>
    <scope>NUCLEOTIDE SEQUENCE [LARGE SCALE GENOMIC DNA]</scope>
    <source>
        <strain evidence="2">DSM 26899</strain>
    </source>
</reference>
<dbReference type="InterPro" id="IPR021109">
    <property type="entry name" value="Peptidase_aspartic_dom_sf"/>
</dbReference>
<name>A0A1M6Y3L2_9FLAO</name>
<keyword evidence="1" id="KW-0378">Hydrolase</keyword>